<dbReference type="EMBL" id="JARKIB010000034">
    <property type="protein sequence ID" value="KAJ7761797.1"/>
    <property type="molecule type" value="Genomic_DNA"/>
</dbReference>
<reference evidence="1" key="1">
    <citation type="submission" date="2023-03" db="EMBL/GenBank/DDBJ databases">
        <title>Massive genome expansion in bonnet fungi (Mycena s.s.) driven by repeated elements and novel gene families across ecological guilds.</title>
        <authorList>
            <consortium name="Lawrence Berkeley National Laboratory"/>
            <person name="Harder C.B."/>
            <person name="Miyauchi S."/>
            <person name="Viragh M."/>
            <person name="Kuo A."/>
            <person name="Thoen E."/>
            <person name="Andreopoulos B."/>
            <person name="Lu D."/>
            <person name="Skrede I."/>
            <person name="Drula E."/>
            <person name="Henrissat B."/>
            <person name="Morin E."/>
            <person name="Kohler A."/>
            <person name="Barry K."/>
            <person name="LaButti K."/>
            <person name="Morin E."/>
            <person name="Salamov A."/>
            <person name="Lipzen A."/>
            <person name="Mereny Z."/>
            <person name="Hegedus B."/>
            <person name="Baldrian P."/>
            <person name="Stursova M."/>
            <person name="Weitz H."/>
            <person name="Taylor A."/>
            <person name="Grigoriev I.V."/>
            <person name="Nagy L.G."/>
            <person name="Martin F."/>
            <person name="Kauserud H."/>
        </authorList>
    </citation>
    <scope>NUCLEOTIDE SEQUENCE</scope>
    <source>
        <strain evidence="1">CBHHK182m</strain>
    </source>
</reference>
<protein>
    <recommendedName>
        <fullName evidence="3">F-box domain-containing protein</fullName>
    </recommendedName>
</protein>
<proteinExistence type="predicted"/>
<comment type="caution">
    <text evidence="1">The sequence shown here is derived from an EMBL/GenBank/DDBJ whole genome shotgun (WGS) entry which is preliminary data.</text>
</comment>
<dbReference type="AlphaFoldDB" id="A0AAD7JEP7"/>
<dbReference type="Proteomes" id="UP001215598">
    <property type="component" value="Unassembled WGS sequence"/>
</dbReference>
<evidence type="ECO:0008006" key="3">
    <source>
        <dbReference type="Google" id="ProtNLM"/>
    </source>
</evidence>
<sequence length="391" mass="43857">MLLPQELIDLIVDAVGDYDALNACSLVCAAFAAPAQRVLLRKIVVVQGGRRVEHRALSIQRVHATFRRSLHVPSYVRDVELKLSGLPLNDGERGPLQYILSVLSNIERLTISGSAPLRPSSVLRDLLPDLLGVLRRPTLDWVSLIRIIDVPSAFFSLAMLSARVVWIHNIFVHNTQDLASGNRVGSHASTARLEHLITRGSLSSFLDAGVSQYLQHLRTLEIDMMPGTHTAAHAVITAASSSIKNLLIDYGDYYGFRSSAALQLPNLAALRTLRLTLFLGWVRRFPPDIFATVAAFPECIPNIQRLSFAFTLDSLEQRVPWQETELFALFDVRCDYRARLPHLRQVECVLNFLPWESNPRVVKDRVFSEFRANMEKRFPGLGAEMLTFSHS</sequence>
<name>A0AAD7JEP7_9AGAR</name>
<gene>
    <name evidence="1" type="ORF">B0H16DRAFT_1688407</name>
</gene>
<evidence type="ECO:0000313" key="2">
    <source>
        <dbReference type="Proteomes" id="UP001215598"/>
    </source>
</evidence>
<evidence type="ECO:0000313" key="1">
    <source>
        <dbReference type="EMBL" id="KAJ7761797.1"/>
    </source>
</evidence>
<accession>A0AAD7JEP7</accession>
<keyword evidence="2" id="KW-1185">Reference proteome</keyword>
<organism evidence="1 2">
    <name type="scientific">Mycena metata</name>
    <dbReference type="NCBI Taxonomy" id="1033252"/>
    <lineage>
        <taxon>Eukaryota</taxon>
        <taxon>Fungi</taxon>
        <taxon>Dikarya</taxon>
        <taxon>Basidiomycota</taxon>
        <taxon>Agaricomycotina</taxon>
        <taxon>Agaricomycetes</taxon>
        <taxon>Agaricomycetidae</taxon>
        <taxon>Agaricales</taxon>
        <taxon>Marasmiineae</taxon>
        <taxon>Mycenaceae</taxon>
        <taxon>Mycena</taxon>
    </lineage>
</organism>